<keyword evidence="4 5" id="KW-0963">Cytoplasm</keyword>
<evidence type="ECO:0000256" key="6">
    <source>
        <dbReference type="SAM" id="MobiDB-lite"/>
    </source>
</evidence>
<dbReference type="GO" id="GO:0006282">
    <property type="term" value="P:regulation of DNA repair"/>
    <property type="evidence" value="ECO:0007669"/>
    <property type="project" value="UniProtKB-UniRule"/>
</dbReference>
<dbReference type="PANTHER" id="PTHR33602:SF1">
    <property type="entry name" value="REGULATORY PROTEIN RECX FAMILY PROTEIN"/>
    <property type="match status" value="1"/>
</dbReference>
<sequence length="245" mass="26195">MSDVPEDLASETPQRPRRGDGPRARPRRRGAAARRDPEEGRVGRTSPETAGDEGGDAEVSGSVQPGVPAGVDADQEKVARSVALRLLTSAPRSRAQLAQAMAKKEVPVDVAERVLDRFTDVGLIDDAEYAAILVRTRHVERGQARRAIAQELTRKGIDAETAQEALSVIDRDDEDAAALELVRRRAGASAGLPREKRERRLVGMLARKGHHPGSAFRIVRAVLDAEGVAATADRDDGAPGDGWGA</sequence>
<organism evidence="9 10">
    <name type="scientific">Serinibacter arcticus</name>
    <dbReference type="NCBI Taxonomy" id="1655435"/>
    <lineage>
        <taxon>Bacteria</taxon>
        <taxon>Bacillati</taxon>
        <taxon>Actinomycetota</taxon>
        <taxon>Actinomycetes</taxon>
        <taxon>Micrococcales</taxon>
        <taxon>Beutenbergiaceae</taxon>
        <taxon>Serinibacter</taxon>
    </lineage>
</organism>
<dbReference type="GO" id="GO:0005737">
    <property type="term" value="C:cytoplasm"/>
    <property type="evidence" value="ECO:0007669"/>
    <property type="project" value="UniProtKB-SubCell"/>
</dbReference>
<dbReference type="HAMAP" id="MF_01114">
    <property type="entry name" value="RecX"/>
    <property type="match status" value="1"/>
</dbReference>
<evidence type="ECO:0000259" key="8">
    <source>
        <dbReference type="Pfam" id="PF21982"/>
    </source>
</evidence>
<evidence type="ECO:0000259" key="7">
    <source>
        <dbReference type="Pfam" id="PF02631"/>
    </source>
</evidence>
<gene>
    <name evidence="5" type="primary">recX</name>
    <name evidence="9" type="ORF">SERN_0087</name>
</gene>
<dbReference type="AlphaFoldDB" id="A0A4Z1E1S0"/>
<dbReference type="Pfam" id="PF21982">
    <property type="entry name" value="RecX_HTH1"/>
    <property type="match status" value="1"/>
</dbReference>
<dbReference type="InterPro" id="IPR053924">
    <property type="entry name" value="RecX_HTH_2nd"/>
</dbReference>
<evidence type="ECO:0000256" key="3">
    <source>
        <dbReference type="ARBA" id="ARBA00018111"/>
    </source>
</evidence>
<dbReference type="InterPro" id="IPR036388">
    <property type="entry name" value="WH-like_DNA-bd_sf"/>
</dbReference>
<name>A0A4Z1E1S0_9MICO</name>
<reference evidence="9 10" key="1">
    <citation type="submission" date="2018-11" db="EMBL/GenBank/DDBJ databases">
        <title>Complete genome sequencing of the Actinobacteria Serinibacter sp. K3-2.</title>
        <authorList>
            <person name="Rakitin A.L."/>
            <person name="Beletsky A.V."/>
            <person name="Mardanov A.V."/>
            <person name="Ravin N.V."/>
            <person name="Gromova A.S."/>
            <person name="Filippova S.N."/>
            <person name="Gal'Chenko V.F."/>
        </authorList>
    </citation>
    <scope>NUCLEOTIDE SEQUENCE [LARGE SCALE GENOMIC DNA]</scope>
    <source>
        <strain evidence="9 10">K3-2</strain>
    </source>
</reference>
<keyword evidence="10" id="KW-1185">Reference proteome</keyword>
<comment type="caution">
    <text evidence="9">The sequence shown here is derived from an EMBL/GenBank/DDBJ whole genome shotgun (WGS) entry which is preliminary data.</text>
</comment>
<protein>
    <recommendedName>
        <fullName evidence="3 5">Regulatory protein RecX</fullName>
    </recommendedName>
</protein>
<comment type="similarity">
    <text evidence="2 5">Belongs to the RecX family.</text>
</comment>
<evidence type="ECO:0000256" key="2">
    <source>
        <dbReference type="ARBA" id="ARBA00009695"/>
    </source>
</evidence>
<dbReference type="Gene3D" id="1.10.10.10">
    <property type="entry name" value="Winged helix-like DNA-binding domain superfamily/Winged helix DNA-binding domain"/>
    <property type="match status" value="2"/>
</dbReference>
<comment type="function">
    <text evidence="5">Modulates RecA activity.</text>
</comment>
<feature type="region of interest" description="Disordered" evidence="6">
    <location>
        <begin position="1"/>
        <end position="75"/>
    </location>
</feature>
<proteinExistence type="inferred from homology"/>
<comment type="subcellular location">
    <subcellularLocation>
        <location evidence="1 5">Cytoplasm</location>
    </subcellularLocation>
</comment>
<feature type="domain" description="RecX second three-helical" evidence="7">
    <location>
        <begin position="125"/>
        <end position="166"/>
    </location>
</feature>
<evidence type="ECO:0000256" key="5">
    <source>
        <dbReference type="HAMAP-Rule" id="MF_01114"/>
    </source>
</evidence>
<evidence type="ECO:0000313" key="9">
    <source>
        <dbReference type="EMBL" id="TGO05895.1"/>
    </source>
</evidence>
<evidence type="ECO:0000313" key="10">
    <source>
        <dbReference type="Proteomes" id="UP000297318"/>
    </source>
</evidence>
<dbReference type="Proteomes" id="UP000297318">
    <property type="component" value="Unassembled WGS sequence"/>
</dbReference>
<feature type="compositionally biased region" description="Basic and acidic residues" evidence="6">
    <location>
        <begin position="33"/>
        <end position="42"/>
    </location>
</feature>
<accession>A0A4Z1E1S0</accession>
<feature type="domain" description="RecX first three-helical" evidence="8">
    <location>
        <begin position="79"/>
        <end position="117"/>
    </location>
</feature>
<dbReference type="PANTHER" id="PTHR33602">
    <property type="entry name" value="REGULATORY PROTEIN RECX FAMILY PROTEIN"/>
    <property type="match status" value="1"/>
</dbReference>
<evidence type="ECO:0000256" key="4">
    <source>
        <dbReference type="ARBA" id="ARBA00022490"/>
    </source>
</evidence>
<dbReference type="RefSeq" id="WP_233251369.1">
    <property type="nucleotide sequence ID" value="NZ_RHPJ01000001.1"/>
</dbReference>
<dbReference type="Pfam" id="PF02631">
    <property type="entry name" value="RecX_HTH2"/>
    <property type="match status" value="1"/>
</dbReference>
<evidence type="ECO:0000256" key="1">
    <source>
        <dbReference type="ARBA" id="ARBA00004496"/>
    </source>
</evidence>
<dbReference type="EMBL" id="RHPJ01000001">
    <property type="protein sequence ID" value="TGO05895.1"/>
    <property type="molecule type" value="Genomic_DNA"/>
</dbReference>
<dbReference type="InterPro" id="IPR003783">
    <property type="entry name" value="Regulatory_RecX"/>
</dbReference>
<dbReference type="InterPro" id="IPR053926">
    <property type="entry name" value="RecX_HTH_1st"/>
</dbReference>